<accession>C7RHS9</accession>
<gene>
    <name evidence="4" type="ordered locus">Apre_1012</name>
</gene>
<evidence type="ECO:0000256" key="2">
    <source>
        <dbReference type="ARBA" id="ARBA00022448"/>
    </source>
</evidence>
<evidence type="ECO:0000256" key="3">
    <source>
        <dbReference type="ARBA" id="ARBA00023065"/>
    </source>
</evidence>
<dbReference type="RefSeq" id="WP_015777943.1">
    <property type="nucleotide sequence ID" value="NC_013171.1"/>
</dbReference>
<name>C7RHS9_ANAPD</name>
<dbReference type="AlphaFoldDB" id="C7RHS9"/>
<protein>
    <submittedName>
        <fullName evidence="4">H+transporting two-sector ATPase E subunit</fullName>
    </submittedName>
</protein>
<organism evidence="4 5">
    <name type="scientific">Anaerococcus prevotii (strain ATCC 9321 / DSM 20548 / JCM 6508 / NCTC 11806 / PC1)</name>
    <name type="common">Peptostreptococcus prevotii</name>
    <name type="synonym">Peptococcus prevotii</name>
    <dbReference type="NCBI Taxonomy" id="525919"/>
    <lineage>
        <taxon>Bacteria</taxon>
        <taxon>Bacillati</taxon>
        <taxon>Bacillota</taxon>
        <taxon>Tissierellia</taxon>
        <taxon>Tissierellales</taxon>
        <taxon>Peptoniphilaceae</taxon>
        <taxon>Anaerococcus</taxon>
    </lineage>
</organism>
<dbReference type="EMBL" id="CP001708">
    <property type="protein sequence ID" value="ACV29040.1"/>
    <property type="molecule type" value="Genomic_DNA"/>
</dbReference>
<dbReference type="GO" id="GO:0033178">
    <property type="term" value="C:proton-transporting two-sector ATPase complex, catalytic domain"/>
    <property type="evidence" value="ECO:0007669"/>
    <property type="project" value="InterPro"/>
</dbReference>
<proteinExistence type="inferred from homology"/>
<dbReference type="STRING" id="525919.Apre_1012"/>
<dbReference type="eggNOG" id="COG1390">
    <property type="taxonomic scope" value="Bacteria"/>
</dbReference>
<dbReference type="Proteomes" id="UP000002294">
    <property type="component" value="Chromosome"/>
</dbReference>
<dbReference type="HOGENOM" id="CLU_1358116_0_0_9"/>
<evidence type="ECO:0000313" key="4">
    <source>
        <dbReference type="EMBL" id="ACV29040.1"/>
    </source>
</evidence>
<evidence type="ECO:0000256" key="1">
    <source>
        <dbReference type="ARBA" id="ARBA00005901"/>
    </source>
</evidence>
<dbReference type="InterPro" id="IPR002842">
    <property type="entry name" value="ATPase_V1_Esu"/>
</dbReference>
<dbReference type="Gene3D" id="3.30.2320.30">
    <property type="entry name" value="ATP synthase, E subunit, C-terminal"/>
    <property type="match status" value="1"/>
</dbReference>
<keyword evidence="3" id="KW-0406">Ion transport</keyword>
<keyword evidence="2" id="KW-0813">Transport</keyword>
<evidence type="ECO:0000313" key="5">
    <source>
        <dbReference type="Proteomes" id="UP000002294"/>
    </source>
</evidence>
<comment type="similarity">
    <text evidence="1">Belongs to the V-ATPase E subunit family.</text>
</comment>
<dbReference type="Pfam" id="PF01991">
    <property type="entry name" value="vATP-synt_E"/>
    <property type="match status" value="1"/>
</dbReference>
<sequence>MLDLEAKISSFRKMVWDEEKEKSEKELYQSTEDNSKLVSDKKAELEKHLEESVKDRQIFAETRKNENVSKKEFESKNDIFLYRQSLLEDLTKRIKENLRDFTNTKDYKDKLTSSIDKALEDLGLSKKEVIISVLEKDKKLIDFPNVEVLDDEYIGGFIISNLDRDFRYNYTYLNRLKEKKYEVGKKLNQLLESESFNESKN</sequence>
<dbReference type="InterPro" id="IPR038495">
    <property type="entry name" value="ATPase_E_C"/>
</dbReference>
<dbReference type="SUPFAM" id="SSF160527">
    <property type="entry name" value="V-type ATPase subunit E-like"/>
    <property type="match status" value="1"/>
</dbReference>
<keyword evidence="5" id="KW-1185">Reference proteome</keyword>
<dbReference type="KEGG" id="apr:Apre_1012"/>
<dbReference type="GO" id="GO:0046961">
    <property type="term" value="F:proton-transporting ATPase activity, rotational mechanism"/>
    <property type="evidence" value="ECO:0007669"/>
    <property type="project" value="InterPro"/>
</dbReference>
<reference evidence="4 5" key="1">
    <citation type="journal article" date="2009" name="Stand. Genomic Sci.">
        <title>Complete genome sequence of Anaerococcus prevotii type strain (PC1).</title>
        <authorList>
            <person name="Labutti K."/>
            <person name="Pukall R."/>
            <person name="Steenblock K."/>
            <person name="Glavina Del Rio T."/>
            <person name="Tice H."/>
            <person name="Copeland A."/>
            <person name="Cheng J.F."/>
            <person name="Lucas S."/>
            <person name="Chen F."/>
            <person name="Nolan M."/>
            <person name="Bruce D."/>
            <person name="Goodwin L."/>
            <person name="Pitluck S."/>
            <person name="Ivanova N."/>
            <person name="Mavromatis K."/>
            <person name="Ovchinnikova G."/>
            <person name="Pati A."/>
            <person name="Chen A."/>
            <person name="Palaniappan K."/>
            <person name="Land M."/>
            <person name="Hauser L."/>
            <person name="Chang Y.J."/>
            <person name="Jeffries C.D."/>
            <person name="Chain P."/>
            <person name="Saunders E."/>
            <person name="Brettin T."/>
            <person name="Detter J.C."/>
            <person name="Han C."/>
            <person name="Goker M."/>
            <person name="Bristow J."/>
            <person name="Eisen J.A."/>
            <person name="Markowitz V."/>
            <person name="Hugenholtz P."/>
            <person name="Kyrpides N.C."/>
            <person name="Klenk H.P."/>
            <person name="Lapidus A."/>
        </authorList>
    </citation>
    <scope>NUCLEOTIDE SEQUENCE [LARGE SCALE GENOMIC DNA]</scope>
    <source>
        <strain evidence="5">ATCC 9321 / DSM 20548 / JCM 6508 / NCTC 11806 / PC1</strain>
    </source>
</reference>
<dbReference type="OrthoDB" id="1692967at2"/>